<name>A0A7W9M2Y1_9PSEU</name>
<feature type="compositionally biased region" description="Low complexity" evidence="1">
    <location>
        <begin position="44"/>
        <end position="64"/>
    </location>
</feature>
<evidence type="ECO:0000259" key="3">
    <source>
        <dbReference type="Pfam" id="PF07995"/>
    </source>
</evidence>
<dbReference type="EMBL" id="JACHMO010000001">
    <property type="protein sequence ID" value="MBB5805454.1"/>
    <property type="molecule type" value="Genomic_DNA"/>
</dbReference>
<gene>
    <name evidence="4" type="ORF">F4560_005222</name>
</gene>
<dbReference type="Gene3D" id="2.120.10.30">
    <property type="entry name" value="TolB, C-terminal domain"/>
    <property type="match status" value="1"/>
</dbReference>
<evidence type="ECO:0000256" key="1">
    <source>
        <dbReference type="SAM" id="MobiDB-lite"/>
    </source>
</evidence>
<feature type="chain" id="PRO_5038517613" evidence="2">
    <location>
        <begin position="18"/>
        <end position="394"/>
    </location>
</feature>
<feature type="region of interest" description="Disordered" evidence="1">
    <location>
        <begin position="24"/>
        <end position="76"/>
    </location>
</feature>
<dbReference type="SUPFAM" id="SSF63829">
    <property type="entry name" value="Calcium-dependent phosphotriesterase"/>
    <property type="match status" value="1"/>
</dbReference>
<dbReference type="PANTHER" id="PTHR19328">
    <property type="entry name" value="HEDGEHOG-INTERACTING PROTEIN"/>
    <property type="match status" value="1"/>
</dbReference>
<dbReference type="Pfam" id="PF07995">
    <property type="entry name" value="GSDH"/>
    <property type="match status" value="1"/>
</dbReference>
<dbReference type="PROSITE" id="PS51257">
    <property type="entry name" value="PROKAR_LIPOPROTEIN"/>
    <property type="match status" value="1"/>
</dbReference>
<evidence type="ECO:0000256" key="2">
    <source>
        <dbReference type="SAM" id="SignalP"/>
    </source>
</evidence>
<comment type="caution">
    <text evidence="4">The sequence shown here is derived from an EMBL/GenBank/DDBJ whole genome shotgun (WGS) entry which is preliminary data.</text>
</comment>
<proteinExistence type="predicted"/>
<reference evidence="4 5" key="1">
    <citation type="submission" date="2020-08" db="EMBL/GenBank/DDBJ databases">
        <title>Sequencing the genomes of 1000 actinobacteria strains.</title>
        <authorList>
            <person name="Klenk H.-P."/>
        </authorList>
    </citation>
    <scope>NUCLEOTIDE SEQUENCE [LARGE SCALE GENOMIC DNA]</scope>
    <source>
        <strain evidence="4 5">DSM 45486</strain>
    </source>
</reference>
<evidence type="ECO:0000313" key="5">
    <source>
        <dbReference type="Proteomes" id="UP000552097"/>
    </source>
</evidence>
<dbReference type="InterPro" id="IPR011042">
    <property type="entry name" value="6-blade_b-propeller_TolB-like"/>
</dbReference>
<evidence type="ECO:0000313" key="4">
    <source>
        <dbReference type="EMBL" id="MBB5805454.1"/>
    </source>
</evidence>
<feature type="signal peptide" evidence="2">
    <location>
        <begin position="1"/>
        <end position="17"/>
    </location>
</feature>
<keyword evidence="2" id="KW-0732">Signal</keyword>
<accession>A0A7W9M2Y1</accession>
<dbReference type="InterPro" id="IPR012938">
    <property type="entry name" value="Glc/Sorbosone_DH"/>
</dbReference>
<protein>
    <submittedName>
        <fullName evidence="4">Glucose/arabinose dehydrogenase</fullName>
    </submittedName>
</protein>
<dbReference type="Proteomes" id="UP000552097">
    <property type="component" value="Unassembled WGS sequence"/>
</dbReference>
<dbReference type="RefSeq" id="WP_184923989.1">
    <property type="nucleotide sequence ID" value="NZ_JACHMO010000001.1"/>
</dbReference>
<organism evidence="4 5">
    <name type="scientific">Saccharothrix ecbatanensis</name>
    <dbReference type="NCBI Taxonomy" id="1105145"/>
    <lineage>
        <taxon>Bacteria</taxon>
        <taxon>Bacillati</taxon>
        <taxon>Actinomycetota</taxon>
        <taxon>Actinomycetes</taxon>
        <taxon>Pseudonocardiales</taxon>
        <taxon>Pseudonocardiaceae</taxon>
        <taxon>Saccharothrix</taxon>
    </lineage>
</organism>
<keyword evidence="5" id="KW-1185">Reference proteome</keyword>
<dbReference type="PANTHER" id="PTHR19328:SF13">
    <property type="entry name" value="HIPL1 PROTEIN"/>
    <property type="match status" value="1"/>
</dbReference>
<dbReference type="AlphaFoldDB" id="A0A7W9M2Y1"/>
<feature type="domain" description="Glucose/Sorbosone dehydrogenase" evidence="3">
    <location>
        <begin position="106"/>
        <end position="294"/>
    </location>
</feature>
<sequence length="394" mass="39821">MSRLRGVLIGSALGLLAAGCTSFPEQPDPAGWSPAQQLTPQAGPVPELPGELPKGPGQGQQPGQQPTPVPPPEGCKDFSPAVVGTCLEPVSGVALTDVNQTTGAVTALATERVTGRLLRVTKDVDPVEVAKFEVDASTDGGLSGLTLSPTYAEDQLVYVYVTTATDNRVMRLAPGDVPKPVLTGIPKGPTGNRGVLAYDRTGALLVATGDAGNPASAADPNSLAGKVLRIDGTGQPARGNPTAGSRVLASGLKSPGGLCVSGDGSKTWVTDAGASADLLYRVEPGKALGDPAWSWPDRPGIGGCASFSNMVALATGAVPGMINLPMNPDGSFTGKPQVTLNGAEGFGRLGPVLALDDTTALVGTVNKNAGGTPVSSDDRVVIIVREQDPEGGRD</sequence>